<comment type="caution">
    <text evidence="2">The sequence shown here is derived from an EMBL/GenBank/DDBJ whole genome shotgun (WGS) entry which is preliminary data.</text>
</comment>
<gene>
    <name evidence="2" type="ORF">Vau01_119500</name>
</gene>
<proteinExistence type="predicted"/>
<sequence length="76" mass="7462">MPCSIGAATALALASIASLSGTASAQTRAGGPAPLVATGGDVVEGRYVVVLRSDPARSNPATMDRDALAAALAPRR</sequence>
<evidence type="ECO:0000313" key="3">
    <source>
        <dbReference type="Proteomes" id="UP000612585"/>
    </source>
</evidence>
<evidence type="ECO:0000313" key="2">
    <source>
        <dbReference type="EMBL" id="GIJ64434.1"/>
    </source>
</evidence>
<dbReference type="AlphaFoldDB" id="A0A8J4E7L5"/>
<dbReference type="EMBL" id="BOPG01000116">
    <property type="protein sequence ID" value="GIJ64434.1"/>
    <property type="molecule type" value="Genomic_DNA"/>
</dbReference>
<keyword evidence="1" id="KW-0732">Signal</keyword>
<dbReference type="RefSeq" id="WP_239153001.1">
    <property type="nucleotide sequence ID" value="NZ_BOPG01000116.1"/>
</dbReference>
<dbReference type="Proteomes" id="UP000612585">
    <property type="component" value="Unassembled WGS sequence"/>
</dbReference>
<accession>A0A8J4E7L5</accession>
<feature type="chain" id="PRO_5035329279" evidence="1">
    <location>
        <begin position="26"/>
        <end position="76"/>
    </location>
</feature>
<name>A0A8J4E7L5_9ACTN</name>
<feature type="signal peptide" evidence="1">
    <location>
        <begin position="1"/>
        <end position="25"/>
    </location>
</feature>
<organism evidence="2 3">
    <name type="scientific">Virgisporangium aurantiacum</name>
    <dbReference type="NCBI Taxonomy" id="175570"/>
    <lineage>
        <taxon>Bacteria</taxon>
        <taxon>Bacillati</taxon>
        <taxon>Actinomycetota</taxon>
        <taxon>Actinomycetes</taxon>
        <taxon>Micromonosporales</taxon>
        <taxon>Micromonosporaceae</taxon>
        <taxon>Virgisporangium</taxon>
    </lineage>
</organism>
<protein>
    <submittedName>
        <fullName evidence="2">Uncharacterized protein</fullName>
    </submittedName>
</protein>
<reference evidence="2" key="1">
    <citation type="submission" date="2021-01" db="EMBL/GenBank/DDBJ databases">
        <title>Whole genome shotgun sequence of Virgisporangium aurantiacum NBRC 16421.</title>
        <authorList>
            <person name="Komaki H."/>
            <person name="Tamura T."/>
        </authorList>
    </citation>
    <scope>NUCLEOTIDE SEQUENCE</scope>
    <source>
        <strain evidence="2">NBRC 16421</strain>
    </source>
</reference>
<keyword evidence="3" id="KW-1185">Reference proteome</keyword>
<evidence type="ECO:0000256" key="1">
    <source>
        <dbReference type="SAM" id="SignalP"/>
    </source>
</evidence>